<evidence type="ECO:0000256" key="2">
    <source>
        <dbReference type="SAM" id="SignalP"/>
    </source>
</evidence>
<name>A0AAE1UAC4_9EUCA</name>
<feature type="region of interest" description="Disordered" evidence="1">
    <location>
        <begin position="411"/>
        <end position="440"/>
    </location>
</feature>
<sequence>MLGGAAVLLVLLGLLFIVTLTLPRTINRNALMGPTKTRIQQRTFNTMVHRGFTSNKRKPKTGFNHRTIGGTKVTETLPRNINSKALARYKRTKNFPRYVNTRVLRSLSRSRMHSGNINAMAPMGLKKRAGTSSNTMGPNLPEPITTESVHDFTHIMIPKDLTSSKILNDQTVNKDLTSSKILNDHTVNKDLQRLLGIQTPKVQIKTDVTSKDLSNKRTPRSGLASINNLLYLGNTKTSKGLIRNKTPKLFTSTRILTMTPLTTLSTPTVLPEHENPIGSEMFLKRRARSLDWTFFKYEDELLLEPGEENDGSSSKRDVKSKEFFWWNFDTNTLEAATTLQSPALMEENDMFSTVTPTPSTIPPIYTSTHRLTSAILPTPQLTLNILSTRPATTTILPTPQSTSVILSTHRPTPDVLETPRPTSSAFPTYQPTTMRNPPQDIHKYRTNRVNLHNQETIDMMHNDWFKLFPAYHPTTRVPPHDIPKHRANRGNPTNQEMIDVMHSDWFYVFSMYQPTTMRGPPQDIPKHKTNRVNPAYQEMIDVIDMSDWFKADLPIGTNRLKTRSAPYAQEAESVGLPPMFVYLPLVQMVDPSAGTLQQKISPQLPMSLYFLSYKCSNLQYIRSHE</sequence>
<organism evidence="3 4">
    <name type="scientific">Petrolisthes manimaculis</name>
    <dbReference type="NCBI Taxonomy" id="1843537"/>
    <lineage>
        <taxon>Eukaryota</taxon>
        <taxon>Metazoa</taxon>
        <taxon>Ecdysozoa</taxon>
        <taxon>Arthropoda</taxon>
        <taxon>Crustacea</taxon>
        <taxon>Multicrustacea</taxon>
        <taxon>Malacostraca</taxon>
        <taxon>Eumalacostraca</taxon>
        <taxon>Eucarida</taxon>
        <taxon>Decapoda</taxon>
        <taxon>Pleocyemata</taxon>
        <taxon>Anomura</taxon>
        <taxon>Galatheoidea</taxon>
        <taxon>Porcellanidae</taxon>
        <taxon>Petrolisthes</taxon>
    </lineage>
</organism>
<gene>
    <name evidence="3" type="ORF">Pmani_012345</name>
</gene>
<accession>A0AAE1UAC4</accession>
<feature type="chain" id="PRO_5041952162" evidence="2">
    <location>
        <begin position="24"/>
        <end position="625"/>
    </location>
</feature>
<evidence type="ECO:0000313" key="4">
    <source>
        <dbReference type="Proteomes" id="UP001292094"/>
    </source>
</evidence>
<protein>
    <submittedName>
        <fullName evidence="3">Uncharacterized protein</fullName>
    </submittedName>
</protein>
<reference evidence="3" key="1">
    <citation type="submission" date="2023-11" db="EMBL/GenBank/DDBJ databases">
        <title>Genome assemblies of two species of porcelain crab, Petrolisthes cinctipes and Petrolisthes manimaculis (Anomura: Porcellanidae).</title>
        <authorList>
            <person name="Angst P."/>
        </authorList>
    </citation>
    <scope>NUCLEOTIDE SEQUENCE</scope>
    <source>
        <strain evidence="3">PB745_02</strain>
        <tissue evidence="3">Gill</tissue>
    </source>
</reference>
<dbReference type="EMBL" id="JAWZYT010001016">
    <property type="protein sequence ID" value="KAK4316488.1"/>
    <property type="molecule type" value="Genomic_DNA"/>
</dbReference>
<feature type="signal peptide" evidence="2">
    <location>
        <begin position="1"/>
        <end position="23"/>
    </location>
</feature>
<feature type="compositionally biased region" description="Polar residues" evidence="1">
    <location>
        <begin position="420"/>
        <end position="436"/>
    </location>
</feature>
<dbReference type="AlphaFoldDB" id="A0AAE1UAC4"/>
<dbReference type="Proteomes" id="UP001292094">
    <property type="component" value="Unassembled WGS sequence"/>
</dbReference>
<comment type="caution">
    <text evidence="3">The sequence shown here is derived from an EMBL/GenBank/DDBJ whole genome shotgun (WGS) entry which is preliminary data.</text>
</comment>
<evidence type="ECO:0000313" key="3">
    <source>
        <dbReference type="EMBL" id="KAK4316488.1"/>
    </source>
</evidence>
<evidence type="ECO:0000256" key="1">
    <source>
        <dbReference type="SAM" id="MobiDB-lite"/>
    </source>
</evidence>
<keyword evidence="4" id="KW-1185">Reference proteome</keyword>
<proteinExistence type="predicted"/>
<keyword evidence="2" id="KW-0732">Signal</keyword>